<evidence type="ECO:0000313" key="2">
    <source>
        <dbReference type="EMBL" id="PZG49872.1"/>
    </source>
</evidence>
<feature type="transmembrane region" description="Helical" evidence="1">
    <location>
        <begin position="21"/>
        <end position="41"/>
    </location>
</feature>
<keyword evidence="1" id="KW-1133">Transmembrane helix</keyword>
<keyword evidence="1" id="KW-0812">Transmembrane</keyword>
<comment type="caution">
    <text evidence="2">The sequence shown here is derived from an EMBL/GenBank/DDBJ whole genome shotgun (WGS) entry which is preliminary data.</text>
</comment>
<reference evidence="2 3" key="1">
    <citation type="submission" date="2018-01" db="EMBL/GenBank/DDBJ databases">
        <title>Draft genome sequence of Sphaerisporangium sp. 7K107.</title>
        <authorList>
            <person name="Sahin N."/>
            <person name="Saygin H."/>
            <person name="Ay H."/>
        </authorList>
    </citation>
    <scope>NUCLEOTIDE SEQUENCE [LARGE SCALE GENOMIC DNA]</scope>
    <source>
        <strain evidence="2 3">7K107</strain>
    </source>
</reference>
<accession>A0A2W2GPR8</accession>
<keyword evidence="1" id="KW-0472">Membrane</keyword>
<protein>
    <submittedName>
        <fullName evidence="2">Uncharacterized protein</fullName>
    </submittedName>
</protein>
<feature type="transmembrane region" description="Helical" evidence="1">
    <location>
        <begin position="47"/>
        <end position="70"/>
    </location>
</feature>
<gene>
    <name evidence="2" type="ORF">C1I98_11190</name>
</gene>
<name>A0A2W2GPR8_9ACTN</name>
<sequence length="88" mass="9148">MTEPHLTPAEQEALDARTARWARIAGIAALVALAMAGAAIWLGDMRWAWTGGLVMLAAGGFGIAAGMAASPETRRRMAARRRAAGEGS</sequence>
<evidence type="ECO:0000313" key="3">
    <source>
        <dbReference type="Proteomes" id="UP000248544"/>
    </source>
</evidence>
<organism evidence="2 3">
    <name type="scientific">Spongiactinospora gelatinilytica</name>
    <dbReference type="NCBI Taxonomy" id="2666298"/>
    <lineage>
        <taxon>Bacteria</taxon>
        <taxon>Bacillati</taxon>
        <taxon>Actinomycetota</taxon>
        <taxon>Actinomycetes</taxon>
        <taxon>Streptosporangiales</taxon>
        <taxon>Streptosporangiaceae</taxon>
        <taxon>Spongiactinospora</taxon>
    </lineage>
</organism>
<evidence type="ECO:0000256" key="1">
    <source>
        <dbReference type="SAM" id="Phobius"/>
    </source>
</evidence>
<dbReference type="EMBL" id="POUA01000064">
    <property type="protein sequence ID" value="PZG49872.1"/>
    <property type="molecule type" value="Genomic_DNA"/>
</dbReference>
<proteinExistence type="predicted"/>
<keyword evidence="3" id="KW-1185">Reference proteome</keyword>
<dbReference type="RefSeq" id="WP_111167104.1">
    <property type="nucleotide sequence ID" value="NZ_POUA01000064.1"/>
</dbReference>
<dbReference type="AlphaFoldDB" id="A0A2W2GPR8"/>
<dbReference type="Proteomes" id="UP000248544">
    <property type="component" value="Unassembled WGS sequence"/>
</dbReference>